<name>A0A9P5GU04_9HYPO</name>
<feature type="transmembrane region" description="Helical" evidence="2">
    <location>
        <begin position="58"/>
        <end position="78"/>
    </location>
</feature>
<evidence type="ECO:0000313" key="3">
    <source>
        <dbReference type="EMBL" id="KAF7535262.1"/>
    </source>
</evidence>
<evidence type="ECO:0000256" key="2">
    <source>
        <dbReference type="SAM" id="Phobius"/>
    </source>
</evidence>
<organism evidence="3 4">
    <name type="scientific">Cylindrodendrum hubeiense</name>
    <dbReference type="NCBI Taxonomy" id="595255"/>
    <lineage>
        <taxon>Eukaryota</taxon>
        <taxon>Fungi</taxon>
        <taxon>Dikarya</taxon>
        <taxon>Ascomycota</taxon>
        <taxon>Pezizomycotina</taxon>
        <taxon>Sordariomycetes</taxon>
        <taxon>Hypocreomycetidae</taxon>
        <taxon>Hypocreales</taxon>
        <taxon>Nectriaceae</taxon>
        <taxon>Cylindrodendrum</taxon>
    </lineage>
</organism>
<dbReference type="OrthoDB" id="10250354at2759"/>
<feature type="compositionally biased region" description="Basic residues" evidence="1">
    <location>
        <begin position="22"/>
        <end position="36"/>
    </location>
</feature>
<reference evidence="3" key="1">
    <citation type="submission" date="2020-03" db="EMBL/GenBank/DDBJ databases">
        <title>Draft Genome Sequence of Cylindrodendrum hubeiense.</title>
        <authorList>
            <person name="Buettner E."/>
            <person name="Kellner H."/>
        </authorList>
    </citation>
    <scope>NUCLEOTIDE SEQUENCE</scope>
    <source>
        <strain evidence="3">IHI 201604</strain>
    </source>
</reference>
<gene>
    <name evidence="3" type="ORF">G7Z17_g13233</name>
</gene>
<dbReference type="AlphaFoldDB" id="A0A9P5GU04"/>
<feature type="compositionally biased region" description="Basic and acidic residues" evidence="1">
    <location>
        <begin position="9"/>
        <end position="21"/>
    </location>
</feature>
<keyword evidence="2" id="KW-0472">Membrane</keyword>
<evidence type="ECO:0000313" key="4">
    <source>
        <dbReference type="Proteomes" id="UP000722485"/>
    </source>
</evidence>
<sequence length="89" mass="10184">MGPGGDPFGHQEEVPHFDKQGHTRTHQRQDRRRWQRDRRALGDDDIEFEPQTSMAGHFFIVSGILVATILAPLVYIQVMRLGSGSKERD</sequence>
<protein>
    <submittedName>
        <fullName evidence="3">Uncharacterized protein</fullName>
    </submittedName>
</protein>
<dbReference type="Proteomes" id="UP000722485">
    <property type="component" value="Unassembled WGS sequence"/>
</dbReference>
<keyword evidence="2" id="KW-0812">Transmembrane</keyword>
<dbReference type="EMBL" id="JAANBB010000725">
    <property type="protein sequence ID" value="KAF7535262.1"/>
    <property type="molecule type" value="Genomic_DNA"/>
</dbReference>
<evidence type="ECO:0000256" key="1">
    <source>
        <dbReference type="SAM" id="MobiDB-lite"/>
    </source>
</evidence>
<keyword evidence="2" id="KW-1133">Transmembrane helix</keyword>
<proteinExistence type="predicted"/>
<keyword evidence="4" id="KW-1185">Reference proteome</keyword>
<comment type="caution">
    <text evidence="3">The sequence shown here is derived from an EMBL/GenBank/DDBJ whole genome shotgun (WGS) entry which is preliminary data.</text>
</comment>
<feature type="region of interest" description="Disordered" evidence="1">
    <location>
        <begin position="1"/>
        <end position="38"/>
    </location>
</feature>
<accession>A0A9P5GU04</accession>